<feature type="transmembrane region" description="Helical" evidence="6">
    <location>
        <begin position="180"/>
        <end position="202"/>
    </location>
</feature>
<feature type="transmembrane region" description="Helical" evidence="6">
    <location>
        <begin position="245"/>
        <end position="266"/>
    </location>
</feature>
<keyword evidence="2" id="KW-0813">Transport</keyword>
<comment type="subcellular location">
    <subcellularLocation>
        <location evidence="1">Membrane</location>
        <topology evidence="1">Multi-pass membrane protein</topology>
    </subcellularLocation>
</comment>
<keyword evidence="5 6" id="KW-0472">Membrane</keyword>
<feature type="transmembrane region" description="Helical" evidence="6">
    <location>
        <begin position="112"/>
        <end position="133"/>
    </location>
</feature>
<feature type="transmembrane region" description="Helical" evidence="6">
    <location>
        <begin position="312"/>
        <end position="331"/>
    </location>
</feature>
<feature type="transmembrane region" description="Helical" evidence="6">
    <location>
        <begin position="145"/>
        <end position="168"/>
    </location>
</feature>
<dbReference type="Proteomes" id="UP000605086">
    <property type="component" value="Unassembled WGS sequence"/>
</dbReference>
<keyword evidence="3 6" id="KW-0812">Transmembrane</keyword>
<evidence type="ECO:0000313" key="8">
    <source>
        <dbReference type="EMBL" id="NUB03633.1"/>
    </source>
</evidence>
<proteinExistence type="predicted"/>
<dbReference type="PANTHER" id="PTHR43791">
    <property type="entry name" value="PERMEASE-RELATED"/>
    <property type="match status" value="1"/>
</dbReference>
<dbReference type="SUPFAM" id="SSF103473">
    <property type="entry name" value="MFS general substrate transporter"/>
    <property type="match status" value="1"/>
</dbReference>
<feature type="transmembrane region" description="Helical" evidence="6">
    <location>
        <begin position="367"/>
        <end position="390"/>
    </location>
</feature>
<evidence type="ECO:0000259" key="7">
    <source>
        <dbReference type="PROSITE" id="PS50850"/>
    </source>
</evidence>
<feature type="transmembrane region" description="Helical" evidence="6">
    <location>
        <begin position="337"/>
        <end position="355"/>
    </location>
</feature>
<evidence type="ECO:0000256" key="6">
    <source>
        <dbReference type="SAM" id="Phobius"/>
    </source>
</evidence>
<gene>
    <name evidence="8" type="ORF">GBZ48_30910</name>
</gene>
<accession>A0ABX2KJ61</accession>
<feature type="transmembrane region" description="Helical" evidence="6">
    <location>
        <begin position="55"/>
        <end position="79"/>
    </location>
</feature>
<dbReference type="InterPro" id="IPR020846">
    <property type="entry name" value="MFS_dom"/>
</dbReference>
<feature type="transmembrane region" description="Helical" evidence="6">
    <location>
        <begin position="17"/>
        <end position="35"/>
    </location>
</feature>
<reference evidence="8 9" key="1">
    <citation type="submission" date="2019-10" db="EMBL/GenBank/DDBJ databases">
        <title>Genome sequence of Azospirillum melinis.</title>
        <authorList>
            <person name="Ambrosini A."/>
            <person name="Sant'Anna F.H."/>
            <person name="Cassan F.D."/>
            <person name="Souza E.M."/>
            <person name="Passaglia L.M.P."/>
        </authorList>
    </citation>
    <scope>NUCLEOTIDE SEQUENCE [LARGE SCALE GENOMIC DNA]</scope>
    <source>
        <strain evidence="8 9">TMCY0552</strain>
    </source>
</reference>
<dbReference type="CDD" id="cd17319">
    <property type="entry name" value="MFS_ExuT_GudP_like"/>
    <property type="match status" value="1"/>
</dbReference>
<evidence type="ECO:0000256" key="4">
    <source>
        <dbReference type="ARBA" id="ARBA00022989"/>
    </source>
</evidence>
<dbReference type="PROSITE" id="PS50850">
    <property type="entry name" value="MFS"/>
    <property type="match status" value="1"/>
</dbReference>
<name>A0ABX2KJ61_9PROT</name>
<dbReference type="Gene3D" id="1.20.1250.20">
    <property type="entry name" value="MFS general substrate transporter like domains"/>
    <property type="match status" value="2"/>
</dbReference>
<protein>
    <submittedName>
        <fullName evidence="8">MFS transporter</fullName>
    </submittedName>
</protein>
<evidence type="ECO:0000313" key="9">
    <source>
        <dbReference type="Proteomes" id="UP000605086"/>
    </source>
</evidence>
<keyword evidence="4 6" id="KW-1133">Transmembrane helix</keyword>
<evidence type="ECO:0000256" key="1">
    <source>
        <dbReference type="ARBA" id="ARBA00004141"/>
    </source>
</evidence>
<dbReference type="Pfam" id="PF07690">
    <property type="entry name" value="MFS_1"/>
    <property type="match status" value="1"/>
</dbReference>
<keyword evidence="9" id="KW-1185">Reference proteome</keyword>
<dbReference type="InterPro" id="IPR036259">
    <property type="entry name" value="MFS_trans_sf"/>
</dbReference>
<dbReference type="InterPro" id="IPR011701">
    <property type="entry name" value="MFS"/>
</dbReference>
<dbReference type="EMBL" id="WHOS01000069">
    <property type="protein sequence ID" value="NUB03633.1"/>
    <property type="molecule type" value="Genomic_DNA"/>
</dbReference>
<dbReference type="PANTHER" id="PTHR43791:SF36">
    <property type="entry name" value="TRANSPORTER, PUTATIVE (AFU_ORTHOLOGUE AFUA_6G08340)-RELATED"/>
    <property type="match status" value="1"/>
</dbReference>
<organism evidence="8 9">
    <name type="scientific">Azospirillum melinis</name>
    <dbReference type="NCBI Taxonomy" id="328839"/>
    <lineage>
        <taxon>Bacteria</taxon>
        <taxon>Pseudomonadati</taxon>
        <taxon>Pseudomonadota</taxon>
        <taxon>Alphaproteobacteria</taxon>
        <taxon>Rhodospirillales</taxon>
        <taxon>Azospirillaceae</taxon>
        <taxon>Azospirillum</taxon>
    </lineage>
</organism>
<feature type="domain" description="Major facilitator superfamily (MFS) profile" evidence="7">
    <location>
        <begin position="21"/>
        <end position="426"/>
    </location>
</feature>
<evidence type="ECO:0000256" key="2">
    <source>
        <dbReference type="ARBA" id="ARBA00022448"/>
    </source>
</evidence>
<feature type="transmembrane region" description="Helical" evidence="6">
    <location>
        <begin position="91"/>
        <end position="106"/>
    </location>
</feature>
<evidence type="ECO:0000256" key="3">
    <source>
        <dbReference type="ARBA" id="ARBA00022692"/>
    </source>
</evidence>
<feature type="transmembrane region" description="Helical" evidence="6">
    <location>
        <begin position="278"/>
        <end position="300"/>
    </location>
</feature>
<comment type="caution">
    <text evidence="8">The sequence shown here is derived from an EMBL/GenBank/DDBJ whole genome shotgun (WGS) entry which is preliminary data.</text>
</comment>
<evidence type="ECO:0000256" key="5">
    <source>
        <dbReference type="ARBA" id="ARBA00023136"/>
    </source>
</evidence>
<sequence>MDPAATDREKARIFKKVGMRILPLLILSYGLAYLDRVNISFAKLQMQSDLGFSEAAYGFGAGIFFLGYVLFEVPSNLLLARIGARRTMSRIMVLWGLASAAMIFVHDERTFYILRFLLGIFEAGFGPGLLYYLTLWYGRTHRGQVMATVLLASPVAGVVGGPLSTAIMAGLNGALGLAGWQWLFLVEGLPCVALGVLLFLVLCDGPEQAPWLTEAERALIRADLAEESGGQRHDGFSRALRDPRIYALAFSYFCMIAGLYAVSFWLPTLLRSGGISETFTIGLLSALPYVVAVATMQLVARRSDRSGDRYGYSIAGCFIGAAGLAATGAALGNVPVSLAALVVATAAIYSAYTVFWTIPADLLRGTAAAGGIALINSIGLLGGFISPTVIGTIRDATGSLQGGLAAIALALAAGGVVLILLRRRQAVPA</sequence>
<feature type="transmembrane region" description="Helical" evidence="6">
    <location>
        <begin position="402"/>
        <end position="421"/>
    </location>
</feature>